<keyword evidence="5" id="KW-1185">Reference proteome</keyword>
<feature type="signal peptide" evidence="2">
    <location>
        <begin position="1"/>
        <end position="36"/>
    </location>
</feature>
<name>A0ABX9QP41_9BACT</name>
<sequence length="363" mass="35463">MPLHVQARSYSPCRNSQTLALSSITLALLGPGPLLAATFTVTNTADSGAGSLRAAITSANAAAGADTIAFNIPGAGVQTLVVLSALPTVTDTFNIDGTTQPGSVGVPLVELNGVVSDSSAFRFVSSGNTLQGLTLNRFSVNVLLVGSGGNTVQGCYIGTDTTGVLTQGNGVGIIVSSSNNTIGGVTAGARNVISGNTGDGIAVTAGASGNRILGNFIGTTALGTTPMGNADAGIHLVGSPLTVIGGVVTGAGNVIAGNGSHGVYLEGGAGFATVYGNSIGTNPAGTLPLGNAGSGVFIEGTSDTRVAAWPPGRPTASPTTPCPGSSSSSAGRRHCAIRCEATPATRTSVVASTWAITAPRPTT</sequence>
<dbReference type="Proteomes" id="UP000278907">
    <property type="component" value="Unassembled WGS sequence"/>
</dbReference>
<comment type="caution">
    <text evidence="4">The sequence shown here is derived from an EMBL/GenBank/DDBJ whole genome shotgun (WGS) entry which is preliminary data.</text>
</comment>
<evidence type="ECO:0000259" key="3">
    <source>
        <dbReference type="Pfam" id="PF05048"/>
    </source>
</evidence>
<dbReference type="Pfam" id="PF05048">
    <property type="entry name" value="NosD"/>
    <property type="match status" value="1"/>
</dbReference>
<dbReference type="EMBL" id="RAWI01000025">
    <property type="protein sequence ID" value="RKI14810.1"/>
    <property type="molecule type" value="Genomic_DNA"/>
</dbReference>
<keyword evidence="2" id="KW-0732">Signal</keyword>
<organism evidence="4 5">
    <name type="scientific">Corallococcus praedator</name>
    <dbReference type="NCBI Taxonomy" id="2316724"/>
    <lineage>
        <taxon>Bacteria</taxon>
        <taxon>Pseudomonadati</taxon>
        <taxon>Myxococcota</taxon>
        <taxon>Myxococcia</taxon>
        <taxon>Myxococcales</taxon>
        <taxon>Cystobacterineae</taxon>
        <taxon>Myxococcaceae</taxon>
        <taxon>Corallococcus</taxon>
    </lineage>
</organism>
<accession>A0ABX9QP41</accession>
<evidence type="ECO:0000256" key="1">
    <source>
        <dbReference type="SAM" id="MobiDB-lite"/>
    </source>
</evidence>
<evidence type="ECO:0000256" key="2">
    <source>
        <dbReference type="SAM" id="SignalP"/>
    </source>
</evidence>
<evidence type="ECO:0000313" key="5">
    <source>
        <dbReference type="Proteomes" id="UP000278907"/>
    </source>
</evidence>
<protein>
    <recommendedName>
        <fullName evidence="3">Periplasmic copper-binding protein NosD beta helix domain-containing protein</fullName>
    </recommendedName>
</protein>
<dbReference type="InterPro" id="IPR007742">
    <property type="entry name" value="NosD_dom"/>
</dbReference>
<dbReference type="InterPro" id="IPR012334">
    <property type="entry name" value="Pectin_lyas_fold"/>
</dbReference>
<evidence type="ECO:0000313" key="4">
    <source>
        <dbReference type="EMBL" id="RKI14810.1"/>
    </source>
</evidence>
<dbReference type="SUPFAM" id="SSF51126">
    <property type="entry name" value="Pectin lyase-like"/>
    <property type="match status" value="1"/>
</dbReference>
<reference evidence="4 5" key="1">
    <citation type="submission" date="2018-09" db="EMBL/GenBank/DDBJ databases">
        <authorList>
            <person name="Livingstone P.G."/>
            <person name="Whitworth D.E."/>
        </authorList>
    </citation>
    <scope>NUCLEOTIDE SEQUENCE [LARGE SCALE GENOMIC DNA]</scope>
    <source>
        <strain evidence="4 5">CA031B</strain>
    </source>
</reference>
<dbReference type="InterPro" id="IPR011050">
    <property type="entry name" value="Pectin_lyase_fold/virulence"/>
</dbReference>
<dbReference type="Gene3D" id="2.160.20.10">
    <property type="entry name" value="Single-stranded right-handed beta-helix, Pectin lyase-like"/>
    <property type="match status" value="1"/>
</dbReference>
<feature type="region of interest" description="Disordered" evidence="1">
    <location>
        <begin position="309"/>
        <end position="331"/>
    </location>
</feature>
<feature type="domain" description="Periplasmic copper-binding protein NosD beta helix" evidence="3">
    <location>
        <begin position="119"/>
        <end position="279"/>
    </location>
</feature>
<gene>
    <name evidence="4" type="ORF">D7Y13_05495</name>
</gene>
<feature type="chain" id="PRO_5045069760" description="Periplasmic copper-binding protein NosD beta helix domain-containing protein" evidence="2">
    <location>
        <begin position="37"/>
        <end position="363"/>
    </location>
</feature>
<dbReference type="RefSeq" id="WP_120583101.1">
    <property type="nucleotide sequence ID" value="NZ_RAWI01000025.1"/>
</dbReference>
<proteinExistence type="predicted"/>
<feature type="compositionally biased region" description="Low complexity" evidence="1">
    <location>
        <begin position="314"/>
        <end position="330"/>
    </location>
</feature>